<evidence type="ECO:0000256" key="1">
    <source>
        <dbReference type="SAM" id="Phobius"/>
    </source>
</evidence>
<organism evidence="2">
    <name type="scientific">Triticum aestivum</name>
    <name type="common">Wheat</name>
    <dbReference type="NCBI Taxonomy" id="4565"/>
    <lineage>
        <taxon>Eukaryota</taxon>
        <taxon>Viridiplantae</taxon>
        <taxon>Streptophyta</taxon>
        <taxon>Embryophyta</taxon>
        <taxon>Tracheophyta</taxon>
        <taxon>Spermatophyta</taxon>
        <taxon>Magnoliopsida</taxon>
        <taxon>Liliopsida</taxon>
        <taxon>Poales</taxon>
        <taxon>Poaceae</taxon>
        <taxon>BOP clade</taxon>
        <taxon>Pooideae</taxon>
        <taxon>Triticodae</taxon>
        <taxon>Triticeae</taxon>
        <taxon>Triticinae</taxon>
        <taxon>Triticum</taxon>
    </lineage>
</organism>
<keyword evidence="1" id="KW-1133">Transmembrane helix</keyword>
<evidence type="ECO:0000313" key="3">
    <source>
        <dbReference type="Proteomes" id="UP000019116"/>
    </source>
</evidence>
<reference evidence="2" key="2">
    <citation type="submission" date="2018-10" db="UniProtKB">
        <authorList>
            <consortium name="EnsemblPlants"/>
        </authorList>
    </citation>
    <scope>IDENTIFICATION</scope>
</reference>
<accession>A0A3B6C9K7</accession>
<evidence type="ECO:0000313" key="2">
    <source>
        <dbReference type="EnsemblPlants" id="TraesCS2B02G315800.1"/>
    </source>
</evidence>
<dbReference type="Gramene" id="TraesCS2B02G315800.1">
    <property type="protein sequence ID" value="TraesCS2B02G315800.1"/>
    <property type="gene ID" value="TraesCS2B02G315800"/>
</dbReference>
<dbReference type="AlphaFoldDB" id="A0A3B6C9K7"/>
<keyword evidence="1" id="KW-0812">Transmembrane</keyword>
<feature type="transmembrane region" description="Helical" evidence="1">
    <location>
        <begin position="73"/>
        <end position="93"/>
    </location>
</feature>
<dbReference type="STRING" id="4565.A0A3B6C9K7"/>
<sequence length="187" mass="21372">MHGRLQSTSSLWCSGRRHQRVGDRPRPQRVGDDTCSWCYTHGFWHNSKHSGTSIHITWVAMKDVFPSQVMKMAYLYFLTQVLIGVGIGLYKLGFPAVDKCVEIGLPELILMVAFSQVLQIKLYMQLMGLHDSHFNISSWKPLSVSMNNCCWSVACLHCLVGYFLHGVVEEFSEARFILRATFSLSFY</sequence>
<keyword evidence="3" id="KW-1185">Reference proteome</keyword>
<proteinExistence type="predicted"/>
<reference evidence="2" key="1">
    <citation type="submission" date="2018-08" db="EMBL/GenBank/DDBJ databases">
        <authorList>
            <person name="Rossello M."/>
        </authorList>
    </citation>
    <scope>NUCLEOTIDE SEQUENCE [LARGE SCALE GENOMIC DNA]</scope>
    <source>
        <strain evidence="2">cv. Chinese Spring</strain>
    </source>
</reference>
<dbReference type="EnsemblPlants" id="TraesCS2B02G315800.1">
    <property type="protein sequence ID" value="TraesCS2B02G315800.1"/>
    <property type="gene ID" value="TraesCS2B02G315800"/>
</dbReference>
<dbReference type="OrthoDB" id="1738706at2759"/>
<protein>
    <submittedName>
        <fullName evidence="2">Uncharacterized protein</fullName>
    </submittedName>
</protein>
<dbReference type="Gramene" id="TraesCS2B03G0822100.1">
    <property type="protein sequence ID" value="TraesCS2B03G0822100.1.CDS"/>
    <property type="gene ID" value="TraesCS2B03G0822100"/>
</dbReference>
<gene>
    <name evidence="2" type="primary">LOC123045450</name>
</gene>
<feature type="transmembrane region" description="Helical" evidence="1">
    <location>
        <begin position="105"/>
        <end position="124"/>
    </location>
</feature>
<dbReference type="Proteomes" id="UP000019116">
    <property type="component" value="Chromosome 2B"/>
</dbReference>
<name>A0A3B6C9K7_WHEAT</name>
<keyword evidence="1" id="KW-0472">Membrane</keyword>